<evidence type="ECO:0000259" key="10">
    <source>
        <dbReference type="Pfam" id="PF01794"/>
    </source>
</evidence>
<name>A0A8T9BCI6_9HELO</name>
<comment type="subcellular location">
    <subcellularLocation>
        <location evidence="1">Membrane</location>
        <topology evidence="1">Multi-pass membrane protein</topology>
    </subcellularLocation>
</comment>
<dbReference type="GO" id="GO:0006826">
    <property type="term" value="P:iron ion transport"/>
    <property type="evidence" value="ECO:0007669"/>
    <property type="project" value="TreeGrafter"/>
</dbReference>
<dbReference type="InterPro" id="IPR013130">
    <property type="entry name" value="Fe3_Rdtase_TM_dom"/>
</dbReference>
<evidence type="ECO:0000256" key="7">
    <source>
        <dbReference type="ARBA" id="ARBA00023136"/>
    </source>
</evidence>
<evidence type="ECO:0000256" key="5">
    <source>
        <dbReference type="ARBA" id="ARBA00023002"/>
    </source>
</evidence>
<evidence type="ECO:0000259" key="11">
    <source>
        <dbReference type="Pfam" id="PF08030"/>
    </source>
</evidence>
<keyword evidence="4 8" id="KW-1133">Transmembrane helix</keyword>
<proteinExistence type="predicted"/>
<dbReference type="Pfam" id="PF01794">
    <property type="entry name" value="Ferric_reduct"/>
    <property type="match status" value="1"/>
</dbReference>
<feature type="domain" description="Ferric reductase NAD binding" evidence="11">
    <location>
        <begin position="568"/>
        <end position="727"/>
    </location>
</feature>
<dbReference type="Pfam" id="PF08030">
    <property type="entry name" value="NAD_binding_6"/>
    <property type="match status" value="1"/>
</dbReference>
<gene>
    <name evidence="12" type="primary">CFL1_0</name>
    <name evidence="12" type="ORF">LARI1_G003676</name>
</gene>
<feature type="signal peptide" evidence="9">
    <location>
        <begin position="1"/>
        <end position="17"/>
    </location>
</feature>
<evidence type="ECO:0000256" key="2">
    <source>
        <dbReference type="ARBA" id="ARBA00022448"/>
    </source>
</evidence>
<dbReference type="AlphaFoldDB" id="A0A8T9BCI6"/>
<keyword evidence="5" id="KW-0560">Oxidoreductase</keyword>
<feature type="transmembrane region" description="Helical" evidence="8">
    <location>
        <begin position="175"/>
        <end position="196"/>
    </location>
</feature>
<keyword evidence="3 8" id="KW-0812">Transmembrane</keyword>
<feature type="transmembrane region" description="Helical" evidence="8">
    <location>
        <begin position="296"/>
        <end position="318"/>
    </location>
</feature>
<reference evidence="12 13" key="1">
    <citation type="submission" date="2018-05" db="EMBL/GenBank/DDBJ databases">
        <title>Whole genome sequencing for identification of molecular markers to develop diagnostic detection tools for the regulated plant pathogen Lachnellula willkommii.</title>
        <authorList>
            <person name="Giroux E."/>
            <person name="Bilodeau G."/>
        </authorList>
    </citation>
    <scope>NUCLEOTIDE SEQUENCE [LARGE SCALE GENOMIC DNA]</scope>
    <source>
        <strain evidence="12 13">CBS 203.66</strain>
    </source>
</reference>
<keyword evidence="2" id="KW-0813">Transport</keyword>
<dbReference type="GO" id="GO:0005886">
    <property type="term" value="C:plasma membrane"/>
    <property type="evidence" value="ECO:0007669"/>
    <property type="project" value="TreeGrafter"/>
</dbReference>
<feature type="transmembrane region" description="Helical" evidence="8">
    <location>
        <begin position="261"/>
        <end position="284"/>
    </location>
</feature>
<dbReference type="EMBL" id="QGMF01000277">
    <property type="protein sequence ID" value="TVY17216.1"/>
    <property type="molecule type" value="Genomic_DNA"/>
</dbReference>
<dbReference type="PANTHER" id="PTHR32361:SF9">
    <property type="entry name" value="FERRIC REDUCTASE TRANSMEMBRANE COMPONENT 3-RELATED"/>
    <property type="match status" value="1"/>
</dbReference>
<dbReference type="GO" id="GO:0006879">
    <property type="term" value="P:intracellular iron ion homeostasis"/>
    <property type="evidence" value="ECO:0007669"/>
    <property type="project" value="TreeGrafter"/>
</dbReference>
<dbReference type="PANTHER" id="PTHR32361">
    <property type="entry name" value="FERRIC/CUPRIC REDUCTASE TRANSMEMBRANE COMPONENT"/>
    <property type="match status" value="1"/>
</dbReference>
<dbReference type="Proteomes" id="UP000469559">
    <property type="component" value="Unassembled WGS sequence"/>
</dbReference>
<comment type="caution">
    <text evidence="12">The sequence shown here is derived from an EMBL/GenBank/DDBJ whole genome shotgun (WGS) entry which is preliminary data.</text>
</comment>
<feature type="transmembrane region" description="Helical" evidence="8">
    <location>
        <begin position="405"/>
        <end position="423"/>
    </location>
</feature>
<dbReference type="SFLD" id="SFLDG01168">
    <property type="entry name" value="Ferric_reductase_subgroup_(FRE"/>
    <property type="match status" value="1"/>
</dbReference>
<organism evidence="12 13">
    <name type="scientific">Lachnellula arida</name>
    <dbReference type="NCBI Taxonomy" id="1316785"/>
    <lineage>
        <taxon>Eukaryota</taxon>
        <taxon>Fungi</taxon>
        <taxon>Dikarya</taxon>
        <taxon>Ascomycota</taxon>
        <taxon>Pezizomycotina</taxon>
        <taxon>Leotiomycetes</taxon>
        <taxon>Helotiales</taxon>
        <taxon>Lachnaceae</taxon>
        <taxon>Lachnellula</taxon>
    </lineage>
</organism>
<evidence type="ECO:0000256" key="3">
    <source>
        <dbReference type="ARBA" id="ARBA00022692"/>
    </source>
</evidence>
<evidence type="ECO:0000256" key="8">
    <source>
        <dbReference type="SAM" id="Phobius"/>
    </source>
</evidence>
<dbReference type="InterPro" id="IPR051410">
    <property type="entry name" value="Ferric/Cupric_Reductase"/>
</dbReference>
<keyword evidence="7 8" id="KW-0472">Membrane</keyword>
<dbReference type="GO" id="GO:0015677">
    <property type="term" value="P:copper ion import"/>
    <property type="evidence" value="ECO:0007669"/>
    <property type="project" value="TreeGrafter"/>
</dbReference>
<evidence type="ECO:0000256" key="4">
    <source>
        <dbReference type="ARBA" id="ARBA00022989"/>
    </source>
</evidence>
<dbReference type="InterPro" id="IPR013121">
    <property type="entry name" value="Fe_red_NAD-bd_6"/>
</dbReference>
<sequence>MYFILLSLAQFFCFTSAASSDCLNGIEEAISKFVFAGEVGPPHQGLCQNEEAISKFVFAGEVEPPYQSLCQNNLSLFSMWAAAKVYCTKEEISAGEEWARGYCTGAGFDLLVPYRTLLPNLTDDAIAALPVVDFADTLDTTHVRNTSVLISEALYDTGKKTIVVFNDSMKIHKKYGWGVYGFWGGILLIGIIDRLVNFLLSMRNSKASDQQRAIEAQSARRSHSTVFSKTYRWFQANLILPPAIGTHHQRYIFGFTMPTRIVALIIIAYYIWSIVICTISYDVFYPNFYYNDYSQGWHYVAARTGTLSYANLSVMWIFAGRNNIFLWATGWDFSTFSIFHRHIGIVATVQAIVHAIACTVEELADLEYWDDWKDQYWYMGAVALISMSLILVFSSSFLRQKSYELFLVIHIVLALVTLIGLFFHTKIFTGEYEPYLYPIVAIWCFDRLLRLLRQLHLNIRISPALPTPTPTHSTTEHHPAANLLILTITLPAKRLSKTHPNSHFFLYQPFQFRGWENHPFTAVVRDEQTMCFYIRLQGKFTARLMRKRYPRLIVEGPYGGKGVRLQDYDTVLLVAGGSGVSATISYLKSFLFVAENESANENVGVGKKIRLLWAAREEALVREIVARELAAVADATGVEIEIFVTGAKAQVWGQLDEKVLERAAHIEVASGSASNHETGPRSESIKYHYGQRPDLEQVVKKVTEEGAKTAVVVCGPPGMADEGRRVVQGAVERGASVEFLDVGFAW</sequence>
<dbReference type="Gene3D" id="3.40.50.80">
    <property type="entry name" value="Nucleotide-binding domain of ferredoxin-NADP reductase (FNR) module"/>
    <property type="match status" value="1"/>
</dbReference>
<dbReference type="OrthoDB" id="167398at2759"/>
<dbReference type="SFLD" id="SFLDS00052">
    <property type="entry name" value="Ferric_Reductase_Domain"/>
    <property type="match status" value="1"/>
</dbReference>
<protein>
    <submittedName>
        <fullName evidence="12">Putative ferric reductase transmembrane component</fullName>
    </submittedName>
</protein>
<feature type="domain" description="Ferric oxidoreductase" evidence="10">
    <location>
        <begin position="304"/>
        <end position="420"/>
    </location>
</feature>
<dbReference type="SUPFAM" id="SSF52343">
    <property type="entry name" value="Ferredoxin reductase-like, C-terminal NADP-linked domain"/>
    <property type="match status" value="1"/>
</dbReference>
<dbReference type="InterPro" id="IPR039261">
    <property type="entry name" value="FNR_nucleotide-bd"/>
</dbReference>
<feature type="transmembrane region" description="Helical" evidence="8">
    <location>
        <begin position="377"/>
        <end position="398"/>
    </location>
</feature>
<feature type="transmembrane region" description="Helical" evidence="8">
    <location>
        <begin position="338"/>
        <end position="357"/>
    </location>
</feature>
<evidence type="ECO:0000313" key="13">
    <source>
        <dbReference type="Proteomes" id="UP000469559"/>
    </source>
</evidence>
<keyword evidence="13" id="KW-1185">Reference proteome</keyword>
<evidence type="ECO:0000256" key="6">
    <source>
        <dbReference type="ARBA" id="ARBA00023065"/>
    </source>
</evidence>
<evidence type="ECO:0000313" key="12">
    <source>
        <dbReference type="EMBL" id="TVY17216.1"/>
    </source>
</evidence>
<feature type="chain" id="PRO_5035824973" evidence="9">
    <location>
        <begin position="18"/>
        <end position="746"/>
    </location>
</feature>
<evidence type="ECO:0000256" key="9">
    <source>
        <dbReference type="SAM" id="SignalP"/>
    </source>
</evidence>
<dbReference type="CDD" id="cd06186">
    <property type="entry name" value="NOX_Duox_like_FAD_NADP"/>
    <property type="match status" value="1"/>
</dbReference>
<keyword evidence="9" id="KW-0732">Signal</keyword>
<dbReference type="GO" id="GO:0000293">
    <property type="term" value="F:ferric-chelate reductase activity"/>
    <property type="evidence" value="ECO:0007669"/>
    <property type="project" value="UniProtKB-ARBA"/>
</dbReference>
<keyword evidence="6" id="KW-0406">Ion transport</keyword>
<evidence type="ECO:0000256" key="1">
    <source>
        <dbReference type="ARBA" id="ARBA00004141"/>
    </source>
</evidence>
<accession>A0A8T9BCI6</accession>